<dbReference type="AlphaFoldDB" id="A0A2T8HG84"/>
<reference evidence="1 2" key="1">
    <citation type="submission" date="2018-04" db="EMBL/GenBank/DDBJ databases">
        <title>Sphingobacterium cortibacter sp. nov.</title>
        <authorList>
            <person name="Li Y."/>
        </authorList>
    </citation>
    <scope>NUCLEOTIDE SEQUENCE [LARGE SCALE GENOMIC DNA]</scope>
    <source>
        <strain evidence="1 2">2c-3</strain>
    </source>
</reference>
<dbReference type="EMBL" id="QDKG01000005">
    <property type="protein sequence ID" value="PVH24435.1"/>
    <property type="molecule type" value="Genomic_DNA"/>
</dbReference>
<organism evidence="1 2">
    <name type="scientific">Sphingobacterium corticibacter</name>
    <dbReference type="NCBI Taxonomy" id="2171749"/>
    <lineage>
        <taxon>Bacteria</taxon>
        <taxon>Pseudomonadati</taxon>
        <taxon>Bacteroidota</taxon>
        <taxon>Sphingobacteriia</taxon>
        <taxon>Sphingobacteriales</taxon>
        <taxon>Sphingobacteriaceae</taxon>
        <taxon>Sphingobacterium</taxon>
    </lineage>
</organism>
<evidence type="ECO:0000313" key="1">
    <source>
        <dbReference type="EMBL" id="PVH24435.1"/>
    </source>
</evidence>
<comment type="caution">
    <text evidence="1">The sequence shown here is derived from an EMBL/GenBank/DDBJ whole genome shotgun (WGS) entry which is preliminary data.</text>
</comment>
<protein>
    <submittedName>
        <fullName evidence="1">Uncharacterized protein</fullName>
    </submittedName>
</protein>
<keyword evidence="2" id="KW-1185">Reference proteome</keyword>
<gene>
    <name evidence="1" type="ORF">DC487_12875</name>
</gene>
<dbReference type="Proteomes" id="UP000245627">
    <property type="component" value="Unassembled WGS sequence"/>
</dbReference>
<name>A0A2T8HG84_9SPHI</name>
<proteinExistence type="predicted"/>
<sequence>MAYKKIKPYEMTEEALREIWRVEYCETDIQTFDGILVQFYSNMFDHCFYESANRFKKDKSILSYNRLEKIYWIKEALRDPDAVLKVGWDAQSKSYNNSRRVTLVKGNYIVVIIIFGSKKARFITAYEVDDEQNLGKILESPDFGK</sequence>
<accession>A0A2T8HG84</accession>
<evidence type="ECO:0000313" key="2">
    <source>
        <dbReference type="Proteomes" id="UP000245627"/>
    </source>
</evidence>